<accession>I7LXP2</accession>
<evidence type="ECO:0000256" key="2">
    <source>
        <dbReference type="SAM" id="MobiDB-lite"/>
    </source>
</evidence>
<dbReference type="EMBL" id="GG662429">
    <property type="protein sequence ID" value="EAS05032.1"/>
    <property type="molecule type" value="Genomic_DNA"/>
</dbReference>
<feature type="region of interest" description="Disordered" evidence="2">
    <location>
        <begin position="1037"/>
        <end position="1061"/>
    </location>
</feature>
<evidence type="ECO:0000256" key="1">
    <source>
        <dbReference type="SAM" id="Coils"/>
    </source>
</evidence>
<protein>
    <submittedName>
        <fullName evidence="3">Uncharacterized protein</fullName>
    </submittedName>
</protein>
<organism evidence="3 4">
    <name type="scientific">Tetrahymena thermophila (strain SB210)</name>
    <dbReference type="NCBI Taxonomy" id="312017"/>
    <lineage>
        <taxon>Eukaryota</taxon>
        <taxon>Sar</taxon>
        <taxon>Alveolata</taxon>
        <taxon>Ciliophora</taxon>
        <taxon>Intramacronucleata</taxon>
        <taxon>Oligohymenophorea</taxon>
        <taxon>Hymenostomatida</taxon>
        <taxon>Tetrahymenina</taxon>
        <taxon>Tetrahymenidae</taxon>
        <taxon>Tetrahymena</taxon>
    </lineage>
</organism>
<dbReference type="SUPFAM" id="SSF47473">
    <property type="entry name" value="EF-hand"/>
    <property type="match status" value="1"/>
</dbReference>
<dbReference type="InterPro" id="IPR011992">
    <property type="entry name" value="EF-hand-dom_pair"/>
</dbReference>
<feature type="region of interest" description="Disordered" evidence="2">
    <location>
        <begin position="958"/>
        <end position="979"/>
    </location>
</feature>
<feature type="compositionally biased region" description="Polar residues" evidence="2">
    <location>
        <begin position="960"/>
        <end position="970"/>
    </location>
</feature>
<dbReference type="AlphaFoldDB" id="I7LXP2"/>
<evidence type="ECO:0000313" key="4">
    <source>
        <dbReference type="Proteomes" id="UP000009168"/>
    </source>
</evidence>
<evidence type="ECO:0000313" key="3">
    <source>
        <dbReference type="EMBL" id="EAS05032.1"/>
    </source>
</evidence>
<name>I7LXP2_TETTS</name>
<dbReference type="Proteomes" id="UP000009168">
    <property type="component" value="Unassembled WGS sequence"/>
</dbReference>
<dbReference type="KEGG" id="tet:TTHERM_00840010"/>
<dbReference type="HOGENOM" id="CLU_281390_0_0_1"/>
<sequence>MSLNQLEKTTTKEEIIEQIQGYKVVLQTPYGKLQSLPADLYSNGRNIKVIEQNIDKFVRPFQSSSYYDQQIRNQIVNSCQQAIFKNLNCSSQVHTCLAFQAQKNMDSFVYISNLFLNLVNTESQDVKINVYIQNYQSYKNVFPWLMIAERMRLVTIETDTYGNIQQNSIVNTVVNHIKETKYHIIQVKSTSSKTNEPLKIEDIINQVEALRKEYPECQFYTILDASQIVFQKQQENAFSYFDFISISSSEILGGQMAANLLIARKDILTKFAQVDLQKNLFQADSEQLLRICQALEYCNLNNIQSMIDSSENSKFFYDEMQKVNQALQAQSVLMKIDLGNIQSANTKGKYSILMYIEGGESFVDDKEHEGNGRPILQSRFLAQFLNDFFGIQVKCNNQVKTPSGFYFSDIPQNLCETLGMDQQNEFKQINSSTIELDIHFLLTKDEIQYITQALKLIAQNALKIIKYYQNTTQQLKLYVPPEYDFSLVASLSFQGNVNNFKPIKEKYEEQIQAVTKLMKNPDNFYSLQEGWSEEKTVIFPINSYDEYIPKKPKLQLSRQAIQSKIETEVAEENQKRNSLINEESVKSFKQKILQIQKDEEKKVETVIQKIQEDPKKDEQIQELKQKLKELEIQSRAKAEDQKKIRQEIKQEVEKELRHKLQIEKDYQFHNTLVQKEKRIKNLNKIFQFYSNLVDYLEQKKEPEQIINVKQRKNKREQVIVEKPKSLTLNRFLKFCNDFELINQELDIKTLYQLFNKVGSTLGEILFEEFQVLLEKMAQVFYEKSDKLFNQFDRIEQFYRHIGLDDFKLFKNKMKQEGLAQFSFIFHDKYKIYNQGHVIPNNPEFLMFNPRFIENDQSPIHKGLNKKQSNDKDELDWNTQSVQINPKTILNDKFISQDELFTEIALQSNATLSTKQPYQSNLSSARMQNSNQNQIYSQILGKNNQQSAQNLIQIPNYYKYSPQSPESSKLSKQSDHSKVMSNKSDIFSNQYSSPQYNSLQQKQEQPDINYFSDNNYQADQRKQKLLLRAKQIYEQERDKESYRLKSLQSESPNVYSNIKQSPYKLQDQYNQYQVKQGNKQEYISQSQMLPTNNHYNHQQGLYQNYKNQYKGQQKR</sequence>
<dbReference type="RefSeq" id="XP_001025277.1">
    <property type="nucleotide sequence ID" value="XM_001025277.2"/>
</dbReference>
<keyword evidence="4" id="KW-1185">Reference proteome</keyword>
<feature type="compositionally biased region" description="Polar residues" evidence="2">
    <location>
        <begin position="1045"/>
        <end position="1059"/>
    </location>
</feature>
<dbReference type="GeneID" id="7831294"/>
<dbReference type="InParanoid" id="I7LXP2"/>
<proteinExistence type="predicted"/>
<feature type="coiled-coil region" evidence="1">
    <location>
        <begin position="613"/>
        <end position="655"/>
    </location>
</feature>
<dbReference type="STRING" id="312017.I7LXP2"/>
<gene>
    <name evidence="3" type="ORF">TTHERM_00840010</name>
</gene>
<keyword evidence="1" id="KW-0175">Coiled coil</keyword>
<reference evidence="4" key="1">
    <citation type="journal article" date="2006" name="PLoS Biol.">
        <title>Macronuclear genome sequence of the ciliate Tetrahymena thermophila, a model eukaryote.</title>
        <authorList>
            <person name="Eisen J.A."/>
            <person name="Coyne R.S."/>
            <person name="Wu M."/>
            <person name="Wu D."/>
            <person name="Thiagarajan M."/>
            <person name="Wortman J.R."/>
            <person name="Badger J.H."/>
            <person name="Ren Q."/>
            <person name="Amedeo P."/>
            <person name="Jones K.M."/>
            <person name="Tallon L.J."/>
            <person name="Delcher A.L."/>
            <person name="Salzberg S.L."/>
            <person name="Silva J.C."/>
            <person name="Haas B.J."/>
            <person name="Majoros W.H."/>
            <person name="Farzad M."/>
            <person name="Carlton J.M."/>
            <person name="Smith R.K. Jr."/>
            <person name="Garg J."/>
            <person name="Pearlman R.E."/>
            <person name="Karrer K.M."/>
            <person name="Sun L."/>
            <person name="Manning G."/>
            <person name="Elde N.C."/>
            <person name="Turkewitz A.P."/>
            <person name="Asai D.J."/>
            <person name="Wilkes D.E."/>
            <person name="Wang Y."/>
            <person name="Cai H."/>
            <person name="Collins K."/>
            <person name="Stewart B.A."/>
            <person name="Lee S.R."/>
            <person name="Wilamowska K."/>
            <person name="Weinberg Z."/>
            <person name="Ruzzo W.L."/>
            <person name="Wloga D."/>
            <person name="Gaertig J."/>
            <person name="Frankel J."/>
            <person name="Tsao C.-C."/>
            <person name="Gorovsky M.A."/>
            <person name="Keeling P.J."/>
            <person name="Waller R.F."/>
            <person name="Patron N.J."/>
            <person name="Cherry J.M."/>
            <person name="Stover N.A."/>
            <person name="Krieger C.J."/>
            <person name="del Toro C."/>
            <person name="Ryder H.F."/>
            <person name="Williamson S.C."/>
            <person name="Barbeau R.A."/>
            <person name="Hamilton E.P."/>
            <person name="Orias E."/>
        </authorList>
    </citation>
    <scope>NUCLEOTIDE SEQUENCE [LARGE SCALE GENOMIC DNA]</scope>
    <source>
        <strain evidence="4">SB210</strain>
    </source>
</reference>
<dbReference type="OrthoDB" id="198857at2759"/>